<dbReference type="SMART" id="SM00091">
    <property type="entry name" value="PAS"/>
    <property type="match status" value="1"/>
</dbReference>
<dbReference type="SUPFAM" id="SSF46689">
    <property type="entry name" value="Homeodomain-like"/>
    <property type="match status" value="1"/>
</dbReference>
<dbReference type="PROSITE" id="PS50045">
    <property type="entry name" value="SIGMA54_INTERACT_4"/>
    <property type="match status" value="1"/>
</dbReference>
<dbReference type="InterPro" id="IPR009057">
    <property type="entry name" value="Homeodomain-like_sf"/>
</dbReference>
<dbReference type="Proteomes" id="UP000614200">
    <property type="component" value="Unassembled WGS sequence"/>
</dbReference>
<dbReference type="Pfam" id="PF18024">
    <property type="entry name" value="HTH_50"/>
    <property type="match status" value="1"/>
</dbReference>
<keyword evidence="9" id="KW-1185">Reference proteome</keyword>
<name>A0ABR9ZS02_9FIRM</name>
<keyword evidence="1" id="KW-0547">Nucleotide-binding</keyword>
<evidence type="ECO:0000256" key="3">
    <source>
        <dbReference type="ARBA" id="ARBA00022840"/>
    </source>
</evidence>
<evidence type="ECO:0000313" key="8">
    <source>
        <dbReference type="EMBL" id="MBF4693237.1"/>
    </source>
</evidence>
<dbReference type="Pfam" id="PF25601">
    <property type="entry name" value="AAA_lid_14"/>
    <property type="match status" value="1"/>
</dbReference>
<proteinExistence type="predicted"/>
<dbReference type="InterPro" id="IPR030828">
    <property type="entry name" value="HTH_TyrR"/>
</dbReference>
<comment type="caution">
    <text evidence="8">The sequence shown here is derived from an EMBL/GenBank/DDBJ whole genome shotgun (WGS) entry which is preliminary data.</text>
</comment>
<dbReference type="InterPro" id="IPR003593">
    <property type="entry name" value="AAA+_ATPase"/>
</dbReference>
<dbReference type="InterPro" id="IPR013656">
    <property type="entry name" value="PAS_4"/>
</dbReference>
<dbReference type="InterPro" id="IPR002078">
    <property type="entry name" value="Sigma_54_int"/>
</dbReference>
<dbReference type="PROSITE" id="PS00676">
    <property type="entry name" value="SIGMA54_INTERACT_2"/>
    <property type="match status" value="1"/>
</dbReference>
<organism evidence="8 9">
    <name type="scientific">Fusibacter ferrireducens</name>
    <dbReference type="NCBI Taxonomy" id="2785058"/>
    <lineage>
        <taxon>Bacteria</taxon>
        <taxon>Bacillati</taxon>
        <taxon>Bacillota</taxon>
        <taxon>Clostridia</taxon>
        <taxon>Eubacteriales</taxon>
        <taxon>Eubacteriales Family XII. Incertae Sedis</taxon>
        <taxon>Fusibacter</taxon>
    </lineage>
</organism>
<dbReference type="SMART" id="SM00382">
    <property type="entry name" value="AAA"/>
    <property type="match status" value="1"/>
</dbReference>
<dbReference type="Pfam" id="PF00158">
    <property type="entry name" value="Sigma54_activat"/>
    <property type="match status" value="1"/>
</dbReference>
<feature type="domain" description="PAS" evidence="6">
    <location>
        <begin position="47"/>
        <end position="93"/>
    </location>
</feature>
<dbReference type="NCBIfam" id="TIGR00229">
    <property type="entry name" value="sensory_box"/>
    <property type="match status" value="1"/>
</dbReference>
<keyword evidence="2" id="KW-0058">Aromatic hydrocarbons catabolism</keyword>
<gene>
    <name evidence="8" type="ORF">ISU02_08905</name>
</gene>
<dbReference type="InterPro" id="IPR000700">
    <property type="entry name" value="PAS-assoc_C"/>
</dbReference>
<dbReference type="InterPro" id="IPR027417">
    <property type="entry name" value="P-loop_NTPase"/>
</dbReference>
<dbReference type="Gene3D" id="3.40.50.300">
    <property type="entry name" value="P-loop containing nucleotide triphosphate hydrolases"/>
    <property type="match status" value="1"/>
</dbReference>
<dbReference type="CDD" id="cd00130">
    <property type="entry name" value="PAS"/>
    <property type="match status" value="1"/>
</dbReference>
<reference evidence="8 9" key="1">
    <citation type="submission" date="2020-11" db="EMBL/GenBank/DDBJ databases">
        <title>Fusibacter basophilias sp. nov.</title>
        <authorList>
            <person name="Qiu D."/>
        </authorList>
    </citation>
    <scope>NUCLEOTIDE SEQUENCE [LARGE SCALE GENOMIC DNA]</scope>
    <source>
        <strain evidence="8 9">Q10-2</strain>
    </source>
</reference>
<feature type="domain" description="PAC" evidence="7">
    <location>
        <begin position="112"/>
        <end position="168"/>
    </location>
</feature>
<keyword evidence="3" id="KW-0067">ATP-binding</keyword>
<sequence length="505" mass="57880">MTDREKIIKLHELVGKIYEKQQKQADVTEIKSLVDTYNELYETLIENYLDFKEISDHLFDGIYVSDGEGKTIYVNEAYSRITGIDKHLVLNRTVKEISQEGKIYQGAVTMRVLEERKRISSIGKSLLNNREHLVTGSPIMDEHGEIRLVVINNRDITELRDLEQEICNLKSHRIKAAEEIKFLRKQLSNEIIESQEVDTKAIFDVIETIAPTDVSVLITGESGTGKEVFADAIFNKSNRKDKPFVKINCAAIPAELLESELFGYEKGAFTDASKKGKIGLFELANEGTILLDEIGDMPTKLQIKLLRVLQNKEIMRLGSTETINLDIRLIASTNKDLHKEMLAGRFRKDLYYRINVVPIHLKSLRERKCDIIVFANYFLERYNKKYGKNLTFEKGSLKILEAYDWPGNIREMENVIERIVVVNREPVIKVKMLQNLLHLSDSDKDEGQNTSGLKDEVERFETQIIEKALKQHGSINKAAKALKISQPALSKKCKRIGVNYKDYLL</sequence>
<dbReference type="InterPro" id="IPR025943">
    <property type="entry name" value="Sigma_54_int_dom_ATP-bd_2"/>
</dbReference>
<evidence type="ECO:0000256" key="1">
    <source>
        <dbReference type="ARBA" id="ARBA00022741"/>
    </source>
</evidence>
<dbReference type="PROSITE" id="PS50112">
    <property type="entry name" value="PAS"/>
    <property type="match status" value="1"/>
</dbReference>
<evidence type="ECO:0000256" key="2">
    <source>
        <dbReference type="ARBA" id="ARBA00022797"/>
    </source>
</evidence>
<dbReference type="RefSeq" id="WP_194701482.1">
    <property type="nucleotide sequence ID" value="NZ_JADKNH010000005.1"/>
</dbReference>
<evidence type="ECO:0000256" key="4">
    <source>
        <dbReference type="ARBA" id="ARBA00029500"/>
    </source>
</evidence>
<dbReference type="PROSITE" id="PS00675">
    <property type="entry name" value="SIGMA54_INTERACT_1"/>
    <property type="match status" value="1"/>
</dbReference>
<dbReference type="PANTHER" id="PTHR32071:SF121">
    <property type="entry name" value="SIGMA L-DEPENDENT TRANSCRIPTIONAL REGULATOR YQIR-RELATED"/>
    <property type="match status" value="1"/>
</dbReference>
<dbReference type="InterPro" id="IPR058031">
    <property type="entry name" value="AAA_lid_NorR"/>
</dbReference>
<dbReference type="Gene3D" id="1.10.10.60">
    <property type="entry name" value="Homeodomain-like"/>
    <property type="match status" value="1"/>
</dbReference>
<dbReference type="Pfam" id="PF08448">
    <property type="entry name" value="PAS_4"/>
    <property type="match status" value="1"/>
</dbReference>
<dbReference type="Gene3D" id="1.10.8.60">
    <property type="match status" value="1"/>
</dbReference>
<accession>A0ABR9ZS02</accession>
<dbReference type="PROSITE" id="PS50113">
    <property type="entry name" value="PAC"/>
    <property type="match status" value="1"/>
</dbReference>
<protein>
    <recommendedName>
        <fullName evidence="4">HTH-type transcriptional regulatory protein TyrR</fullName>
    </recommendedName>
</protein>
<evidence type="ECO:0000259" key="7">
    <source>
        <dbReference type="PROSITE" id="PS50113"/>
    </source>
</evidence>
<dbReference type="InterPro" id="IPR000014">
    <property type="entry name" value="PAS"/>
</dbReference>
<evidence type="ECO:0000313" key="9">
    <source>
        <dbReference type="Proteomes" id="UP000614200"/>
    </source>
</evidence>
<dbReference type="EMBL" id="JADKNH010000005">
    <property type="protein sequence ID" value="MBF4693237.1"/>
    <property type="molecule type" value="Genomic_DNA"/>
</dbReference>
<dbReference type="SUPFAM" id="SSF52540">
    <property type="entry name" value="P-loop containing nucleoside triphosphate hydrolases"/>
    <property type="match status" value="1"/>
</dbReference>
<dbReference type="SUPFAM" id="SSF55785">
    <property type="entry name" value="PYP-like sensor domain (PAS domain)"/>
    <property type="match status" value="1"/>
</dbReference>
<feature type="domain" description="Sigma-54 factor interaction" evidence="5">
    <location>
        <begin position="192"/>
        <end position="421"/>
    </location>
</feature>
<dbReference type="InterPro" id="IPR035965">
    <property type="entry name" value="PAS-like_dom_sf"/>
</dbReference>
<dbReference type="PANTHER" id="PTHR32071">
    <property type="entry name" value="TRANSCRIPTIONAL REGULATORY PROTEIN"/>
    <property type="match status" value="1"/>
</dbReference>
<dbReference type="Gene3D" id="3.30.450.20">
    <property type="entry name" value="PAS domain"/>
    <property type="match status" value="1"/>
</dbReference>
<dbReference type="CDD" id="cd00009">
    <property type="entry name" value="AAA"/>
    <property type="match status" value="1"/>
</dbReference>
<evidence type="ECO:0000259" key="6">
    <source>
        <dbReference type="PROSITE" id="PS50112"/>
    </source>
</evidence>
<evidence type="ECO:0000259" key="5">
    <source>
        <dbReference type="PROSITE" id="PS50045"/>
    </source>
</evidence>
<dbReference type="InterPro" id="IPR025662">
    <property type="entry name" value="Sigma_54_int_dom_ATP-bd_1"/>
</dbReference>